<protein>
    <submittedName>
        <fullName evidence="2">ADP-ribosyltransferase</fullName>
    </submittedName>
</protein>
<gene>
    <name evidence="2" type="ORF">PNW00_06765</name>
</gene>
<dbReference type="AlphaFoldDB" id="A0AAW6EFG5"/>
<dbReference type="SUPFAM" id="SSF56399">
    <property type="entry name" value="ADP-ribosylation"/>
    <property type="match status" value="1"/>
</dbReference>
<sequence>MFLDTLMNMKKYGKLFSLSINENEYYEFTSSEDANRWGHLLYDDWANEYVKLEGTNDFHNTPIFIYTGTAYCAINKYKRGIETSIPPSYVKMADFSIPDAIHSAPHIPKKIVVYRIISGYINEYFKNIDGVFSPLLEKAFLSSSILSDKIVENISTLNDPEHPILLKIYVPNNTEAVFVNSIGDFPDSAEAELLINHNHYLYPIKYPYINKDHNLLCVECFLSNKPL</sequence>
<reference evidence="2" key="1">
    <citation type="submission" date="2023-01" db="EMBL/GenBank/DDBJ databases">
        <title>Human gut microbiome strain richness.</title>
        <authorList>
            <person name="Chen-Liaw A."/>
        </authorList>
    </citation>
    <scope>NUCLEOTIDE SEQUENCE</scope>
    <source>
        <strain evidence="2">D43st1_D9_D43t1_170807</strain>
    </source>
</reference>
<dbReference type="Proteomes" id="UP001213042">
    <property type="component" value="Unassembled WGS sequence"/>
</dbReference>
<feature type="domain" description="ADP ribosyltransferase" evidence="1">
    <location>
        <begin position="34"/>
        <end position="199"/>
    </location>
</feature>
<dbReference type="PROSITE" id="PS51996">
    <property type="entry name" value="TR_MART"/>
    <property type="match status" value="1"/>
</dbReference>
<dbReference type="Gene3D" id="3.90.176.10">
    <property type="entry name" value="Toxin ADP-ribosyltransferase, Chain A, domain 1"/>
    <property type="match status" value="1"/>
</dbReference>
<evidence type="ECO:0000259" key="1">
    <source>
        <dbReference type="Pfam" id="PF03496"/>
    </source>
</evidence>
<evidence type="ECO:0000313" key="2">
    <source>
        <dbReference type="EMBL" id="MDB8750148.1"/>
    </source>
</evidence>
<comment type="caution">
    <text evidence="2">The sequence shown here is derived from an EMBL/GenBank/DDBJ whole genome shotgun (WGS) entry which is preliminary data.</text>
</comment>
<evidence type="ECO:0000313" key="3">
    <source>
        <dbReference type="Proteomes" id="UP001213042"/>
    </source>
</evidence>
<dbReference type="InterPro" id="IPR003540">
    <property type="entry name" value="ADP-ribosyltransferase"/>
</dbReference>
<name>A0AAW6EFG5_9FIRM</name>
<proteinExistence type="predicted"/>
<dbReference type="EMBL" id="JAQMLU010000009">
    <property type="protein sequence ID" value="MDB8750148.1"/>
    <property type="molecule type" value="Genomic_DNA"/>
</dbReference>
<accession>A0AAW6EFG5</accession>
<dbReference type="Pfam" id="PF03496">
    <property type="entry name" value="ADPrib_exo_Tox"/>
    <property type="match status" value="1"/>
</dbReference>
<organism evidence="2 3">
    <name type="scientific">Ruminococcus bicirculans</name>
    <name type="common">ex Wegman et al. 2014</name>
    <dbReference type="NCBI Taxonomy" id="1160721"/>
    <lineage>
        <taxon>Bacteria</taxon>
        <taxon>Bacillati</taxon>
        <taxon>Bacillota</taxon>
        <taxon>Clostridia</taxon>
        <taxon>Eubacteriales</taxon>
        <taxon>Oscillospiraceae</taxon>
        <taxon>Ruminococcus</taxon>
    </lineage>
</organism>
<dbReference type="RefSeq" id="WP_195221096.1">
    <property type="nucleotide sequence ID" value="NZ_CAKVTF010000009.1"/>
</dbReference>
<dbReference type="GO" id="GO:0005576">
    <property type="term" value="C:extracellular region"/>
    <property type="evidence" value="ECO:0007669"/>
    <property type="project" value="InterPro"/>
</dbReference>